<reference evidence="2 3" key="1">
    <citation type="submission" date="2016-11" db="EMBL/GenBank/DDBJ databases">
        <title>The macronuclear genome of Stentor coeruleus: a giant cell with tiny introns.</title>
        <authorList>
            <person name="Slabodnick M."/>
            <person name="Ruby J.G."/>
            <person name="Reiff S.B."/>
            <person name="Swart E.C."/>
            <person name="Gosai S."/>
            <person name="Prabakaran S."/>
            <person name="Witkowska E."/>
            <person name="Larue G.E."/>
            <person name="Fisher S."/>
            <person name="Freeman R.M."/>
            <person name="Gunawardena J."/>
            <person name="Chu W."/>
            <person name="Stover N.A."/>
            <person name="Gregory B.D."/>
            <person name="Nowacki M."/>
            <person name="Derisi J."/>
            <person name="Roy S.W."/>
            <person name="Marshall W.F."/>
            <person name="Sood P."/>
        </authorList>
    </citation>
    <scope>NUCLEOTIDE SEQUENCE [LARGE SCALE GENOMIC DNA]</scope>
    <source>
        <strain evidence="2">WM001</strain>
    </source>
</reference>
<evidence type="ECO:0000256" key="1">
    <source>
        <dbReference type="SAM" id="Coils"/>
    </source>
</evidence>
<sequence length="340" mass="39497">MLRSQDLLLEKKKLNEENWRLKHIFDSLSEENEKLRLKLLQYPDCSNKSTQKTLKIVNSCNEIDKIHENIDKTRSEIDQITNENHEIRKKIFKASEKLHSHLLNSEENNLIIRPSLNPTKPQPSFKTQTLLALNSEVYNLNAILKTLHEKNVLLNQAAEEEKQKVLLLSMQFPNPQTFSIEKLESFNILPRPPALKIAILPHTSLVQQQTIININDKLLRRESFKNDGLKMSRFLRFATNELINLKKNPKEILEDISEYDKNSWSYDCFIKYLEKTGVKFAKNEIEFGFTFLDNQQGMSLKKFVDMLDDCAKEMLTDKSSDISGSICKSYSDISGQGYQV</sequence>
<accession>A0A1R2CNC9</accession>
<organism evidence="2 3">
    <name type="scientific">Stentor coeruleus</name>
    <dbReference type="NCBI Taxonomy" id="5963"/>
    <lineage>
        <taxon>Eukaryota</taxon>
        <taxon>Sar</taxon>
        <taxon>Alveolata</taxon>
        <taxon>Ciliophora</taxon>
        <taxon>Postciliodesmatophora</taxon>
        <taxon>Heterotrichea</taxon>
        <taxon>Heterotrichida</taxon>
        <taxon>Stentoridae</taxon>
        <taxon>Stentor</taxon>
    </lineage>
</organism>
<proteinExistence type="predicted"/>
<evidence type="ECO:0000313" key="3">
    <source>
        <dbReference type="Proteomes" id="UP000187209"/>
    </source>
</evidence>
<dbReference type="EMBL" id="MPUH01000101">
    <property type="protein sequence ID" value="OMJ90522.1"/>
    <property type="molecule type" value="Genomic_DNA"/>
</dbReference>
<protein>
    <recommendedName>
        <fullName evidence="4">EF-hand domain-containing protein</fullName>
    </recommendedName>
</protein>
<comment type="caution">
    <text evidence="2">The sequence shown here is derived from an EMBL/GenBank/DDBJ whole genome shotgun (WGS) entry which is preliminary data.</text>
</comment>
<gene>
    <name evidence="2" type="ORF">SteCoe_7111</name>
</gene>
<feature type="coiled-coil region" evidence="1">
    <location>
        <begin position="63"/>
        <end position="97"/>
    </location>
</feature>
<dbReference type="AlphaFoldDB" id="A0A1R2CNC9"/>
<evidence type="ECO:0000313" key="2">
    <source>
        <dbReference type="EMBL" id="OMJ90522.1"/>
    </source>
</evidence>
<keyword evidence="3" id="KW-1185">Reference proteome</keyword>
<keyword evidence="1" id="KW-0175">Coiled coil</keyword>
<dbReference type="Proteomes" id="UP000187209">
    <property type="component" value="Unassembled WGS sequence"/>
</dbReference>
<name>A0A1R2CNC9_9CILI</name>
<evidence type="ECO:0008006" key="4">
    <source>
        <dbReference type="Google" id="ProtNLM"/>
    </source>
</evidence>